<dbReference type="EMBL" id="CP039964">
    <property type="protein sequence ID" value="QCO54948.1"/>
    <property type="molecule type" value="Genomic_DNA"/>
</dbReference>
<keyword evidence="1" id="KW-1133">Transmembrane helix</keyword>
<gene>
    <name evidence="2" type="ORF">EOK75_03580</name>
</gene>
<evidence type="ECO:0000256" key="1">
    <source>
        <dbReference type="SAM" id="Phobius"/>
    </source>
</evidence>
<dbReference type="OrthoDB" id="7658896at2"/>
<proteinExistence type="predicted"/>
<accession>A0A4P8EDU4</accession>
<dbReference type="AlphaFoldDB" id="A0A4P8EDU4"/>
<evidence type="ECO:0000313" key="3">
    <source>
        <dbReference type="Proteomes" id="UP000298631"/>
    </source>
</evidence>
<feature type="transmembrane region" description="Helical" evidence="1">
    <location>
        <begin position="20"/>
        <end position="41"/>
    </location>
</feature>
<sequence>MTKAQPSKVDIQNARDSRLVAIVLVGTMAGWLGAQWIGGHFGWEARFVFLFDLAALAAFFWTMVVTYRIWRRNKSSSGNN</sequence>
<dbReference type="InterPro" id="IPR020308">
    <property type="entry name" value="Uncharacterised_Ynq1"/>
</dbReference>
<organism evidence="2 3">
    <name type="scientific">Pseudorhodobacter turbinis</name>
    <dbReference type="NCBI Taxonomy" id="2500533"/>
    <lineage>
        <taxon>Bacteria</taxon>
        <taxon>Pseudomonadati</taxon>
        <taxon>Pseudomonadota</taxon>
        <taxon>Alphaproteobacteria</taxon>
        <taxon>Rhodobacterales</taxon>
        <taxon>Paracoccaceae</taxon>
        <taxon>Pseudorhodobacter</taxon>
    </lineage>
</organism>
<dbReference type="Proteomes" id="UP000298631">
    <property type="component" value="Chromosome"/>
</dbReference>
<name>A0A4P8EDU4_9RHOB</name>
<keyword evidence="1" id="KW-0472">Membrane</keyword>
<dbReference type="RefSeq" id="WP_137192614.1">
    <property type="nucleotide sequence ID" value="NZ_CP039964.1"/>
</dbReference>
<dbReference type="KEGG" id="pseb:EOK75_03580"/>
<keyword evidence="1" id="KW-0812">Transmembrane</keyword>
<dbReference type="Pfam" id="PF17272">
    <property type="entry name" value="DUF5337"/>
    <property type="match status" value="1"/>
</dbReference>
<protein>
    <recommendedName>
        <fullName evidence="4">DUF5337 domain-containing protein</fullName>
    </recommendedName>
</protein>
<keyword evidence="3" id="KW-1185">Reference proteome</keyword>
<evidence type="ECO:0000313" key="2">
    <source>
        <dbReference type="EMBL" id="QCO54948.1"/>
    </source>
</evidence>
<evidence type="ECO:0008006" key="4">
    <source>
        <dbReference type="Google" id="ProtNLM"/>
    </source>
</evidence>
<feature type="transmembrane region" description="Helical" evidence="1">
    <location>
        <begin position="47"/>
        <end position="70"/>
    </location>
</feature>
<reference evidence="2 3" key="1">
    <citation type="submission" date="2019-05" db="EMBL/GenBank/DDBJ databases">
        <title>Pseudorhodobacter turbinis sp. nov., isolated from the gut of the Korean turban shell.</title>
        <authorList>
            <person name="Jeong Y.-S."/>
            <person name="Kang W.-R."/>
            <person name="Bae J.-W."/>
        </authorList>
    </citation>
    <scope>NUCLEOTIDE SEQUENCE [LARGE SCALE GENOMIC DNA]</scope>
    <source>
        <strain evidence="2 3">S12M18</strain>
    </source>
</reference>